<evidence type="ECO:0000256" key="1">
    <source>
        <dbReference type="PROSITE-ProRule" id="PRU00047"/>
    </source>
</evidence>
<feature type="compositionally biased region" description="Basic and acidic residues" evidence="2">
    <location>
        <begin position="16"/>
        <end position="25"/>
    </location>
</feature>
<feature type="compositionally biased region" description="Basic and acidic residues" evidence="2">
    <location>
        <begin position="229"/>
        <end position="238"/>
    </location>
</feature>
<dbReference type="GeneID" id="37037166"/>
<feature type="region of interest" description="Disordered" evidence="2">
    <location>
        <begin position="583"/>
        <end position="826"/>
    </location>
</feature>
<feature type="compositionally biased region" description="Low complexity" evidence="2">
    <location>
        <begin position="67"/>
        <end position="78"/>
    </location>
</feature>
<feature type="domain" description="CCHC-type" evidence="3">
    <location>
        <begin position="565"/>
        <end position="580"/>
    </location>
</feature>
<keyword evidence="1" id="KW-0863">Zinc-finger</keyword>
<dbReference type="AlphaFoldDB" id="A0A316VRA8"/>
<feature type="compositionally biased region" description="Basic and acidic residues" evidence="2">
    <location>
        <begin position="115"/>
        <end position="126"/>
    </location>
</feature>
<feature type="region of interest" description="Disordered" evidence="2">
    <location>
        <begin position="229"/>
        <end position="274"/>
    </location>
</feature>
<feature type="compositionally biased region" description="Basic and acidic residues" evidence="2">
    <location>
        <begin position="137"/>
        <end position="146"/>
    </location>
</feature>
<dbReference type="PROSITE" id="PS50158">
    <property type="entry name" value="ZF_CCHC"/>
    <property type="match status" value="1"/>
</dbReference>
<evidence type="ECO:0000313" key="4">
    <source>
        <dbReference type="EMBL" id="PWN39754.1"/>
    </source>
</evidence>
<feature type="compositionally biased region" description="Basic and acidic residues" evidence="2">
    <location>
        <begin position="599"/>
        <end position="615"/>
    </location>
</feature>
<evidence type="ECO:0000313" key="5">
    <source>
        <dbReference type="Proteomes" id="UP000245783"/>
    </source>
</evidence>
<feature type="compositionally biased region" description="Low complexity" evidence="2">
    <location>
        <begin position="799"/>
        <end position="826"/>
    </location>
</feature>
<dbReference type="Proteomes" id="UP000245783">
    <property type="component" value="Unassembled WGS sequence"/>
</dbReference>
<dbReference type="OrthoDB" id="8026949at2759"/>
<proteinExistence type="predicted"/>
<feature type="compositionally biased region" description="Low complexity" evidence="2">
    <location>
        <begin position="180"/>
        <end position="192"/>
    </location>
</feature>
<keyword evidence="1" id="KW-0862">Zinc</keyword>
<dbReference type="EMBL" id="KZ819446">
    <property type="protein sequence ID" value="PWN39754.1"/>
    <property type="molecule type" value="Genomic_DNA"/>
</dbReference>
<sequence>MDDSREEGGGNTPGKSTDRPGEPRAHTPGFTQGEDVGKIVEAGTEKRPAVSQDGPDMGATNQGVKDTAGTPKGAAGKGVRSSSLVTRTGGGLGASPLDGLTGREAANPYPRRLTKGRETIAQDRRQPRTAMDLLGEMGRERARETKQVSTAKATAGLGAQGQMTTDSGDEMEEGQISEDGAAAARAAPATRLPRGREAGSVASSSPPPDVLGIMRGILAPEEIRRALAEARAGRKGAEDQAAAGQTPQGEGGSAQTGERAEKRDHTAATAANTQCGAAASRSFATVASVGTRQSLHHVEGTTATSCGASRKGYQHLDQTTYLRLIEAGGAPGNQGGATTAFADLLAARSSQKVSHSSLPMDTVRVTVPFVTPQEKGRLLEAIDRAFACEVNGHPAEVRGVAEVSRREARQGRSAFEVVMQDPDHLRAVRTVRLDWNGQMAELQWPSLVDEDRVVATIDFYAGRAGGAGMSAEKVIENLPQSAPGLKVIHAWEVMWNTGKSKFQVMLLLHVPGYGAQRDRRTFLQAQLPANVKIGDSVMDLWHPHTQYCAWHKATGHTIRDCPKLKCDRCGKIGHKAIQCKGERIGGDGGWMPGSAKRGRREDQDPRLGPGAEERTWMIQGAGRRAEIPGAPTEPRAMRGTHPDRETATSAPTRAERTQNRYEMLAEAMDEDEQEQGAESPGETHGHPEKDERRKGETEEKDKGGTGRPQDASLGDWFETPSDAPLPMGEWAKKGGGALSLSQLQQDGVEAVSRQVLGRRQRDQGGSIRPHRGRSREPRETNSPRHSQTSRASTPVTKRSMSTGSSSSSSSGGSTERASSPSPKMRK</sequence>
<gene>
    <name evidence="4" type="ORF">IE81DRAFT_332102</name>
</gene>
<dbReference type="RefSeq" id="XP_025366914.1">
    <property type="nucleotide sequence ID" value="XM_025515296.1"/>
</dbReference>
<keyword evidence="1" id="KW-0479">Metal-binding</keyword>
<name>A0A316VRA8_9BASI</name>
<dbReference type="InParanoid" id="A0A316VRA8"/>
<dbReference type="GO" id="GO:0008270">
    <property type="term" value="F:zinc ion binding"/>
    <property type="evidence" value="ECO:0007669"/>
    <property type="project" value="UniProtKB-KW"/>
</dbReference>
<organism evidence="4 5">
    <name type="scientific">Ceraceosorus guamensis</name>
    <dbReference type="NCBI Taxonomy" id="1522189"/>
    <lineage>
        <taxon>Eukaryota</taxon>
        <taxon>Fungi</taxon>
        <taxon>Dikarya</taxon>
        <taxon>Basidiomycota</taxon>
        <taxon>Ustilaginomycotina</taxon>
        <taxon>Exobasidiomycetes</taxon>
        <taxon>Ceraceosorales</taxon>
        <taxon>Ceraceosoraceae</taxon>
        <taxon>Ceraceosorus</taxon>
    </lineage>
</organism>
<feature type="compositionally biased region" description="Acidic residues" evidence="2">
    <location>
        <begin position="167"/>
        <end position="176"/>
    </location>
</feature>
<evidence type="ECO:0000256" key="2">
    <source>
        <dbReference type="SAM" id="MobiDB-lite"/>
    </source>
</evidence>
<feature type="compositionally biased region" description="Basic and acidic residues" evidence="2">
    <location>
        <begin position="35"/>
        <end position="48"/>
    </location>
</feature>
<keyword evidence="5" id="KW-1185">Reference proteome</keyword>
<feature type="compositionally biased region" description="Polar residues" evidence="2">
    <location>
        <begin position="783"/>
        <end position="798"/>
    </location>
</feature>
<accession>A0A316VRA8</accession>
<dbReference type="GO" id="GO:0003676">
    <property type="term" value="F:nucleic acid binding"/>
    <property type="evidence" value="ECO:0007669"/>
    <property type="project" value="InterPro"/>
</dbReference>
<dbReference type="InterPro" id="IPR001878">
    <property type="entry name" value="Znf_CCHC"/>
</dbReference>
<feature type="region of interest" description="Disordered" evidence="2">
    <location>
        <begin position="1"/>
        <end position="212"/>
    </location>
</feature>
<reference evidence="4 5" key="1">
    <citation type="journal article" date="2018" name="Mol. Biol. Evol.">
        <title>Broad Genomic Sampling Reveals a Smut Pathogenic Ancestry of the Fungal Clade Ustilaginomycotina.</title>
        <authorList>
            <person name="Kijpornyongpan T."/>
            <person name="Mondo S.J."/>
            <person name="Barry K."/>
            <person name="Sandor L."/>
            <person name="Lee J."/>
            <person name="Lipzen A."/>
            <person name="Pangilinan J."/>
            <person name="LaButti K."/>
            <person name="Hainaut M."/>
            <person name="Henrissat B."/>
            <person name="Grigoriev I.V."/>
            <person name="Spatafora J.W."/>
            <person name="Aime M.C."/>
        </authorList>
    </citation>
    <scope>NUCLEOTIDE SEQUENCE [LARGE SCALE GENOMIC DNA]</scope>
    <source>
        <strain evidence="4 5">MCA 4658</strain>
    </source>
</reference>
<evidence type="ECO:0000259" key="3">
    <source>
        <dbReference type="PROSITE" id="PS50158"/>
    </source>
</evidence>
<protein>
    <recommendedName>
        <fullName evidence="3">CCHC-type domain-containing protein</fullName>
    </recommendedName>
</protein>
<feature type="compositionally biased region" description="Basic and acidic residues" evidence="2">
    <location>
        <begin position="681"/>
        <end position="704"/>
    </location>
</feature>